<organism evidence="2">
    <name type="scientific">marine sediment metagenome</name>
    <dbReference type="NCBI Taxonomy" id="412755"/>
    <lineage>
        <taxon>unclassified sequences</taxon>
        <taxon>metagenomes</taxon>
        <taxon>ecological metagenomes</taxon>
    </lineage>
</organism>
<accession>A0A0F9BDA1</accession>
<evidence type="ECO:0000313" key="2">
    <source>
        <dbReference type="EMBL" id="KKK88639.1"/>
    </source>
</evidence>
<dbReference type="InterPro" id="IPR005835">
    <property type="entry name" value="NTP_transferase_dom"/>
</dbReference>
<dbReference type="PANTHER" id="PTHR47183">
    <property type="entry name" value="GLUCOSE-1-PHOSPHATE CYTIDYLYLTRANSFERASE-RELATED"/>
    <property type="match status" value="1"/>
</dbReference>
<dbReference type="Gene3D" id="3.90.550.10">
    <property type="entry name" value="Spore Coat Polysaccharide Biosynthesis Protein SpsA, Chain A"/>
    <property type="match status" value="1"/>
</dbReference>
<feature type="domain" description="Nucleotidyl transferase" evidence="1">
    <location>
        <begin position="2"/>
        <end position="65"/>
    </location>
</feature>
<dbReference type="GO" id="GO:0047343">
    <property type="term" value="F:glucose-1-phosphate cytidylyltransferase activity"/>
    <property type="evidence" value="ECO:0007669"/>
    <property type="project" value="InterPro"/>
</dbReference>
<protein>
    <recommendedName>
        <fullName evidence="1">Nucleotidyl transferase domain-containing protein</fullName>
    </recommendedName>
</protein>
<dbReference type="PANTHER" id="PTHR47183:SF3">
    <property type="entry name" value="TRANSFERASE"/>
    <property type="match status" value="1"/>
</dbReference>
<sequence length="118" mass="13801">MKVVILCGGRGTRLKEETEVRPKPLVEIGGRPILWHIMKIYAHYGFNEFILCLGYKGRMIKEYFFNYEMMISDLTLRLGSNDVKIHNKSQEKDWIITFAETGEEAQTGARVKRIEKYI</sequence>
<dbReference type="AlphaFoldDB" id="A0A0F9BDA1"/>
<comment type="caution">
    <text evidence="2">The sequence shown here is derived from an EMBL/GenBank/DDBJ whole genome shotgun (WGS) entry which is preliminary data.</text>
</comment>
<dbReference type="SUPFAM" id="SSF53448">
    <property type="entry name" value="Nucleotide-diphospho-sugar transferases"/>
    <property type="match status" value="1"/>
</dbReference>
<dbReference type="EMBL" id="LAZR01049866">
    <property type="protein sequence ID" value="KKK88639.1"/>
    <property type="molecule type" value="Genomic_DNA"/>
</dbReference>
<name>A0A0F9BDA1_9ZZZZ</name>
<dbReference type="InterPro" id="IPR013446">
    <property type="entry name" value="G1P_cyt_trans-like"/>
</dbReference>
<reference evidence="2" key="1">
    <citation type="journal article" date="2015" name="Nature">
        <title>Complex archaea that bridge the gap between prokaryotes and eukaryotes.</title>
        <authorList>
            <person name="Spang A."/>
            <person name="Saw J.H."/>
            <person name="Jorgensen S.L."/>
            <person name="Zaremba-Niedzwiedzka K."/>
            <person name="Martijn J."/>
            <person name="Lind A.E."/>
            <person name="van Eijk R."/>
            <person name="Schleper C."/>
            <person name="Guy L."/>
            <person name="Ettema T.J."/>
        </authorList>
    </citation>
    <scope>NUCLEOTIDE SEQUENCE</scope>
</reference>
<proteinExistence type="predicted"/>
<dbReference type="InterPro" id="IPR029044">
    <property type="entry name" value="Nucleotide-diphossugar_trans"/>
</dbReference>
<gene>
    <name evidence="2" type="ORF">LCGC14_2741130</name>
</gene>
<dbReference type="Pfam" id="PF00483">
    <property type="entry name" value="NTP_transferase"/>
    <property type="match status" value="1"/>
</dbReference>
<evidence type="ECO:0000259" key="1">
    <source>
        <dbReference type="Pfam" id="PF00483"/>
    </source>
</evidence>